<reference evidence="1" key="1">
    <citation type="submission" date="2013-08" db="EMBL/GenBank/DDBJ databases">
        <title>Oryza genome evolution.</title>
        <authorList>
            <person name="Wing R.A."/>
            <person name="Panaud O."/>
            <person name="Oliveira A.C."/>
        </authorList>
    </citation>
    <scope>NUCLEOTIDE SEQUENCE</scope>
</reference>
<dbReference type="HOGENOM" id="CLU_120192_4_3_1"/>
<organism evidence="1">
    <name type="scientific">Oryza glumipatula</name>
    <dbReference type="NCBI Taxonomy" id="40148"/>
    <lineage>
        <taxon>Eukaryota</taxon>
        <taxon>Viridiplantae</taxon>
        <taxon>Streptophyta</taxon>
        <taxon>Embryophyta</taxon>
        <taxon>Tracheophyta</taxon>
        <taxon>Spermatophyta</taxon>
        <taxon>Magnoliopsida</taxon>
        <taxon>Liliopsida</taxon>
        <taxon>Poales</taxon>
        <taxon>Poaceae</taxon>
        <taxon>BOP clade</taxon>
        <taxon>Oryzoideae</taxon>
        <taxon>Oryzeae</taxon>
        <taxon>Oryzinae</taxon>
        <taxon>Oryza</taxon>
    </lineage>
</organism>
<keyword evidence="2" id="KW-1185">Reference proteome</keyword>
<reference evidence="1" key="3">
    <citation type="submission" date="2018-05" db="EMBL/GenBank/DDBJ databases">
        <title>OgluRS3 (Oryza glumaepatula Reference Sequence Version 3).</title>
        <authorList>
            <person name="Zhang J."/>
            <person name="Kudrna D."/>
            <person name="Lee S."/>
            <person name="Talag J."/>
            <person name="Welchert J."/>
            <person name="Wing R.A."/>
        </authorList>
    </citation>
    <scope>NUCLEOTIDE SEQUENCE [LARGE SCALE GENOMIC DNA]</scope>
</reference>
<accession>A0A0D9YBS3</accession>
<proteinExistence type="predicted"/>
<reference evidence="1" key="2">
    <citation type="submission" date="2015-04" db="UniProtKB">
        <authorList>
            <consortium name="EnsemblPlants"/>
        </authorList>
    </citation>
    <scope>IDENTIFICATION</scope>
</reference>
<evidence type="ECO:0000313" key="1">
    <source>
        <dbReference type="EnsemblPlants" id="OGLUM01G26690.1"/>
    </source>
</evidence>
<dbReference type="EnsemblPlants" id="OGLUM01G26690.1">
    <property type="protein sequence ID" value="OGLUM01G26690.1"/>
    <property type="gene ID" value="OGLUM01G26690"/>
</dbReference>
<dbReference type="Gramene" id="OGLUM01G26690.1">
    <property type="protein sequence ID" value="OGLUM01G26690.1"/>
    <property type="gene ID" value="OGLUM01G26690"/>
</dbReference>
<name>A0A0D9YBS3_9ORYZ</name>
<dbReference type="AlphaFoldDB" id="A0A0D9YBS3"/>
<evidence type="ECO:0000313" key="2">
    <source>
        <dbReference type="Proteomes" id="UP000026961"/>
    </source>
</evidence>
<sequence>MTPWRLMAVADERWPATVEVKALLWASLRTLGSTLTSKEMMDGCYCATSSSSLYHTATSFHDSIVDYCSPPGCPLRY</sequence>
<dbReference type="Proteomes" id="UP000026961">
    <property type="component" value="Chromosome 1"/>
</dbReference>
<protein>
    <submittedName>
        <fullName evidence="1">Uncharacterized protein</fullName>
    </submittedName>
</protein>